<dbReference type="Proteomes" id="UP000184085">
    <property type="component" value="Unassembled WGS sequence"/>
</dbReference>
<dbReference type="EMBL" id="FMJB01000014">
    <property type="protein sequence ID" value="SCM66058.1"/>
    <property type="molecule type" value="Genomic_DNA"/>
</dbReference>
<dbReference type="PANTHER" id="PTHR32309">
    <property type="entry name" value="TYROSINE-PROTEIN KINASE"/>
    <property type="match status" value="1"/>
</dbReference>
<keyword evidence="1" id="KW-0175">Coiled coil</keyword>
<reference evidence="4" key="1">
    <citation type="submission" date="2016-09" db="EMBL/GenBank/DDBJ databases">
        <authorList>
            <person name="Wibberg D."/>
        </authorList>
    </citation>
    <scope>NUCLEOTIDE SEQUENCE [LARGE SCALE GENOMIC DNA]</scope>
</reference>
<evidence type="ECO:0000256" key="1">
    <source>
        <dbReference type="SAM" id="Coils"/>
    </source>
</evidence>
<keyword evidence="2" id="KW-1133">Transmembrane helix</keyword>
<keyword evidence="2" id="KW-0812">Transmembrane</keyword>
<feature type="transmembrane region" description="Helical" evidence="2">
    <location>
        <begin position="16"/>
        <end position="37"/>
    </location>
</feature>
<keyword evidence="2" id="KW-0472">Membrane</keyword>
<sequence length="511" mass="56840">MMHEVKYAFAIFLRRLPWFLVVAGGISTLAILTAISLPPAYVSQVRLLVESSQIPGDLAESTVQTSAQEQLQIFETRLLTRANLLEISRRIQVPENVGEMSPDQIVDAMRARTSIRISGGRQEATLMLISFEATDAQKAAGVLNEYLTLILREEAQYRTTRAGQTQEFFDQEVNRLGSELSAQSAKILSFKNEHADALPESLEYRRTVLLNQQERLLQIQHEITSLSEQKERLVQVFNSTGRVETGAAQTPEEMRLRTLEAELSGLSSIYSDNHPRVLALKAQVAQAQKLVSAGIDQDDAADQDPARAMFSLQMEEADTRLAFLEEQKAQLEAQMQTLTESIAVTPANAIALDALERDHRNIQEQYNQAVDRLARASTGERIEALSRGRRITVVEQPTAPSAPTKPNRPLIAGGGTFLGIAVGLGLIFALEMLNRTVRRPADLVRRLGVTPIATIPYLRTRRQRMIRRLSFGAAVLVGVTVIPAMIYLLHVHYLPLDLIAARVMDKLHLRG</sequence>
<gene>
    <name evidence="3" type="ORF">KARMA_0230</name>
</gene>
<evidence type="ECO:0000256" key="2">
    <source>
        <dbReference type="SAM" id="Phobius"/>
    </source>
</evidence>
<evidence type="ECO:0000313" key="3">
    <source>
        <dbReference type="EMBL" id="SCM66058.1"/>
    </source>
</evidence>
<feature type="transmembrane region" description="Helical" evidence="2">
    <location>
        <begin position="410"/>
        <end position="430"/>
    </location>
</feature>
<dbReference type="InterPro" id="IPR050445">
    <property type="entry name" value="Bact_polysacc_biosynth/exp"/>
</dbReference>
<organism evidence="3 4">
    <name type="scientific">Donghicola eburneus</name>
    <dbReference type="NCBI Taxonomy" id="393278"/>
    <lineage>
        <taxon>Bacteria</taxon>
        <taxon>Pseudomonadati</taxon>
        <taxon>Pseudomonadota</taxon>
        <taxon>Alphaproteobacteria</taxon>
        <taxon>Rhodobacterales</taxon>
        <taxon>Roseobacteraceae</taxon>
        <taxon>Donghicola</taxon>
    </lineage>
</organism>
<feature type="coiled-coil region" evidence="1">
    <location>
        <begin position="307"/>
        <end position="372"/>
    </location>
</feature>
<proteinExistence type="predicted"/>
<accession>A0A1M4MWE8</accession>
<keyword evidence="4" id="KW-1185">Reference proteome</keyword>
<evidence type="ECO:0000313" key="4">
    <source>
        <dbReference type="Proteomes" id="UP000184085"/>
    </source>
</evidence>
<protein>
    <recommendedName>
        <fullName evidence="5">Lipopolysaccharide biosynthesis protein</fullName>
    </recommendedName>
</protein>
<dbReference type="PANTHER" id="PTHR32309:SF31">
    <property type="entry name" value="CAPSULAR EXOPOLYSACCHARIDE FAMILY"/>
    <property type="match status" value="1"/>
</dbReference>
<feature type="transmembrane region" description="Helical" evidence="2">
    <location>
        <begin position="469"/>
        <end position="489"/>
    </location>
</feature>
<dbReference type="AlphaFoldDB" id="A0A1M4MWE8"/>
<evidence type="ECO:0008006" key="5">
    <source>
        <dbReference type="Google" id="ProtNLM"/>
    </source>
</evidence>
<name>A0A1M4MWE8_9RHOB</name>